<evidence type="ECO:0000256" key="6">
    <source>
        <dbReference type="SAM" id="Phobius"/>
    </source>
</evidence>
<evidence type="ECO:0000313" key="7">
    <source>
        <dbReference type="EMBL" id="MBV7266077.1"/>
    </source>
</evidence>
<evidence type="ECO:0000256" key="3">
    <source>
        <dbReference type="ARBA" id="ARBA00022692"/>
    </source>
</evidence>
<dbReference type="InterPro" id="IPR001123">
    <property type="entry name" value="LeuE-type"/>
</dbReference>
<name>A0ABS6SNJ5_9SPHN</name>
<feature type="transmembrane region" description="Helical" evidence="6">
    <location>
        <begin position="145"/>
        <end position="167"/>
    </location>
</feature>
<evidence type="ECO:0000256" key="5">
    <source>
        <dbReference type="ARBA" id="ARBA00023136"/>
    </source>
</evidence>
<sequence>MDMLIPIPWIPFLLAAVSLNLPPRSDMAFVAANAAGNATLGIFAVLGILAGCQGQIFVAMIGLTTIVALSTVLFTWLKLLGAFYLLWFAYTLSKSVRPSDADQLMQNSNWQAFRHGMLTNGLDPKVGVFYLSFLPQFISPAEGSVWLQFLALALPFSLLGALANLAVSIVASHSGAKLHYFRQVEVFFRYSAACMMAFFAVGMIFGE</sequence>
<feature type="transmembrane region" description="Helical" evidence="6">
    <location>
        <begin position="57"/>
        <end position="90"/>
    </location>
</feature>
<dbReference type="PANTHER" id="PTHR30086:SF20">
    <property type="entry name" value="ARGININE EXPORTER PROTEIN ARGO-RELATED"/>
    <property type="match status" value="1"/>
</dbReference>
<evidence type="ECO:0000256" key="4">
    <source>
        <dbReference type="ARBA" id="ARBA00022989"/>
    </source>
</evidence>
<evidence type="ECO:0000256" key="2">
    <source>
        <dbReference type="ARBA" id="ARBA00022475"/>
    </source>
</evidence>
<accession>A0ABS6SNJ5</accession>
<keyword evidence="2" id="KW-1003">Cell membrane</keyword>
<keyword evidence="4 6" id="KW-1133">Transmembrane helix</keyword>
<comment type="subcellular location">
    <subcellularLocation>
        <location evidence="1">Cell membrane</location>
        <topology evidence="1">Multi-pass membrane protein</topology>
    </subcellularLocation>
</comment>
<organism evidence="7 8">
    <name type="scientific">Erythrobacter ani</name>
    <dbReference type="NCBI Taxonomy" id="2827235"/>
    <lineage>
        <taxon>Bacteria</taxon>
        <taxon>Pseudomonadati</taxon>
        <taxon>Pseudomonadota</taxon>
        <taxon>Alphaproteobacteria</taxon>
        <taxon>Sphingomonadales</taxon>
        <taxon>Erythrobacteraceae</taxon>
        <taxon>Erythrobacter/Porphyrobacter group</taxon>
        <taxon>Erythrobacter</taxon>
    </lineage>
</organism>
<dbReference type="Pfam" id="PF01810">
    <property type="entry name" value="LysE"/>
    <property type="match status" value="1"/>
</dbReference>
<feature type="transmembrane region" description="Helical" evidence="6">
    <location>
        <begin position="28"/>
        <end position="50"/>
    </location>
</feature>
<comment type="caution">
    <text evidence="7">The sequence shown here is derived from an EMBL/GenBank/DDBJ whole genome shotgun (WGS) entry which is preliminary data.</text>
</comment>
<gene>
    <name evidence="7" type="ORF">KCG45_07795</name>
</gene>
<reference evidence="7 8" key="1">
    <citation type="submission" date="2021-04" db="EMBL/GenBank/DDBJ databases">
        <authorList>
            <person name="Pira H."/>
            <person name="Risdian C."/>
            <person name="Wink J."/>
        </authorList>
    </citation>
    <scope>NUCLEOTIDE SEQUENCE [LARGE SCALE GENOMIC DNA]</scope>
    <source>
        <strain evidence="7 8">WH131</strain>
    </source>
</reference>
<evidence type="ECO:0000313" key="8">
    <source>
        <dbReference type="Proteomes" id="UP000699975"/>
    </source>
</evidence>
<evidence type="ECO:0000256" key="1">
    <source>
        <dbReference type="ARBA" id="ARBA00004651"/>
    </source>
</evidence>
<keyword evidence="3 6" id="KW-0812">Transmembrane</keyword>
<dbReference type="Proteomes" id="UP000699975">
    <property type="component" value="Unassembled WGS sequence"/>
</dbReference>
<proteinExistence type="predicted"/>
<feature type="transmembrane region" description="Helical" evidence="6">
    <location>
        <begin position="187"/>
        <end position="206"/>
    </location>
</feature>
<keyword evidence="5 6" id="KW-0472">Membrane</keyword>
<dbReference type="PANTHER" id="PTHR30086">
    <property type="entry name" value="ARGININE EXPORTER PROTEIN ARGO"/>
    <property type="match status" value="1"/>
</dbReference>
<protein>
    <submittedName>
        <fullName evidence="7">LysE family translocator</fullName>
    </submittedName>
</protein>
<dbReference type="EMBL" id="JAGSPB010000002">
    <property type="protein sequence ID" value="MBV7266077.1"/>
    <property type="molecule type" value="Genomic_DNA"/>
</dbReference>
<keyword evidence="8" id="KW-1185">Reference proteome</keyword>